<reference evidence="1 2" key="1">
    <citation type="submission" date="2023-07" db="EMBL/GenBank/DDBJ databases">
        <authorList>
            <person name="Peeters C."/>
        </authorList>
    </citation>
    <scope>NUCLEOTIDE SEQUENCE [LARGE SCALE GENOMIC DNA]</scope>
    <source>
        <strain evidence="1 2">LMG 19083</strain>
    </source>
</reference>
<accession>A0ABN9ILP0</accession>
<evidence type="ECO:0008006" key="3">
    <source>
        <dbReference type="Google" id="ProtNLM"/>
    </source>
</evidence>
<gene>
    <name evidence="1" type="ORF">LMG19083_01032</name>
</gene>
<sequence>MSRHTLYAYVDGADLSDVAEPIEQQLQLFVDGAQWSVLPPTVINQRAPESTTHAGDFPDWDLGLNLALPDRGAEGPDWFRDVEMIARHLGRLHARFRRDFVIGICDNVTGLVEDLCFVESEIPDLRKLRDAIGTGITSTP</sequence>
<proteinExistence type="predicted"/>
<organism evidence="1 2">
    <name type="scientific">Ralstonia psammae</name>
    <dbReference type="NCBI Taxonomy" id="3058598"/>
    <lineage>
        <taxon>Bacteria</taxon>
        <taxon>Pseudomonadati</taxon>
        <taxon>Pseudomonadota</taxon>
        <taxon>Betaproteobacteria</taxon>
        <taxon>Burkholderiales</taxon>
        <taxon>Burkholderiaceae</taxon>
        <taxon>Ralstonia</taxon>
    </lineage>
</organism>
<evidence type="ECO:0000313" key="2">
    <source>
        <dbReference type="Proteomes" id="UP001189813"/>
    </source>
</evidence>
<comment type="caution">
    <text evidence="1">The sequence shown here is derived from an EMBL/GenBank/DDBJ whole genome shotgun (WGS) entry which is preliminary data.</text>
</comment>
<name>A0ABN9ILP0_9RALS</name>
<evidence type="ECO:0000313" key="1">
    <source>
        <dbReference type="EMBL" id="CAJ0783366.1"/>
    </source>
</evidence>
<protein>
    <recommendedName>
        <fullName evidence="3">DUF4279 domain-containing protein</fullName>
    </recommendedName>
</protein>
<dbReference type="EMBL" id="CATZBU010000002">
    <property type="protein sequence ID" value="CAJ0783366.1"/>
    <property type="molecule type" value="Genomic_DNA"/>
</dbReference>
<keyword evidence="2" id="KW-1185">Reference proteome</keyword>
<dbReference type="Proteomes" id="UP001189813">
    <property type="component" value="Unassembled WGS sequence"/>
</dbReference>